<protein>
    <submittedName>
        <fullName evidence="3">ROK family protein</fullName>
    </submittedName>
</protein>
<dbReference type="PANTHER" id="PTHR18964:SF149">
    <property type="entry name" value="BIFUNCTIONAL UDP-N-ACETYLGLUCOSAMINE 2-EPIMERASE_N-ACETYLMANNOSAMINE KINASE"/>
    <property type="match status" value="1"/>
</dbReference>
<reference evidence="3 4" key="1">
    <citation type="journal article" date="2019" name="Int. J. Syst. Evol. Microbiol.">
        <title>The Global Catalogue of Microorganisms (GCM) 10K type strain sequencing project: providing services to taxonomists for standard genome sequencing and annotation.</title>
        <authorList>
            <consortium name="The Broad Institute Genomics Platform"/>
            <consortium name="The Broad Institute Genome Sequencing Center for Infectious Disease"/>
            <person name="Wu L."/>
            <person name="Ma J."/>
        </authorList>
    </citation>
    <scope>NUCLEOTIDE SEQUENCE [LARGE SCALE GENOMIC DNA]</scope>
    <source>
        <strain evidence="3 4">JCM 14545</strain>
    </source>
</reference>
<feature type="domain" description="HTH iclR-type" evidence="2">
    <location>
        <begin position="22"/>
        <end position="64"/>
    </location>
</feature>
<evidence type="ECO:0000256" key="1">
    <source>
        <dbReference type="ARBA" id="ARBA00006479"/>
    </source>
</evidence>
<proteinExistence type="inferred from homology"/>
<keyword evidence="4" id="KW-1185">Reference proteome</keyword>
<dbReference type="SUPFAM" id="SSF53067">
    <property type="entry name" value="Actin-like ATPase domain"/>
    <property type="match status" value="1"/>
</dbReference>
<evidence type="ECO:0000313" key="4">
    <source>
        <dbReference type="Proteomes" id="UP001501116"/>
    </source>
</evidence>
<evidence type="ECO:0000313" key="3">
    <source>
        <dbReference type="EMBL" id="GAA1970579.1"/>
    </source>
</evidence>
<dbReference type="Proteomes" id="UP001501116">
    <property type="component" value="Unassembled WGS sequence"/>
</dbReference>
<dbReference type="Gene3D" id="3.30.420.40">
    <property type="match status" value="2"/>
</dbReference>
<comment type="caution">
    <text evidence="3">The sequence shown here is derived from an EMBL/GenBank/DDBJ whole genome shotgun (WGS) entry which is preliminary data.</text>
</comment>
<dbReference type="InterPro" id="IPR000600">
    <property type="entry name" value="ROK"/>
</dbReference>
<name>A0ABN2RKD5_9PSEU</name>
<dbReference type="RefSeq" id="WP_344423687.1">
    <property type="nucleotide sequence ID" value="NZ_BAAANN010000021.1"/>
</dbReference>
<accession>A0ABN2RKD5</accession>
<dbReference type="InterPro" id="IPR036390">
    <property type="entry name" value="WH_DNA-bd_sf"/>
</dbReference>
<dbReference type="InterPro" id="IPR005471">
    <property type="entry name" value="Tscrpt_reg_IclR_N"/>
</dbReference>
<organism evidence="3 4">
    <name type="scientific">Amycolatopsis minnesotensis</name>
    <dbReference type="NCBI Taxonomy" id="337894"/>
    <lineage>
        <taxon>Bacteria</taxon>
        <taxon>Bacillati</taxon>
        <taxon>Actinomycetota</taxon>
        <taxon>Actinomycetes</taxon>
        <taxon>Pseudonocardiales</taxon>
        <taxon>Pseudonocardiaceae</taxon>
        <taxon>Amycolatopsis</taxon>
    </lineage>
</organism>
<dbReference type="EMBL" id="BAAANN010000021">
    <property type="protein sequence ID" value="GAA1970579.1"/>
    <property type="molecule type" value="Genomic_DNA"/>
</dbReference>
<dbReference type="CDD" id="cd23763">
    <property type="entry name" value="ASKHA_ATPase_ROK"/>
    <property type="match status" value="1"/>
</dbReference>
<dbReference type="Pfam" id="PF09339">
    <property type="entry name" value="HTH_IclR"/>
    <property type="match status" value="1"/>
</dbReference>
<evidence type="ECO:0000259" key="2">
    <source>
        <dbReference type="Pfam" id="PF09339"/>
    </source>
</evidence>
<sequence>MSADRSPQVGTPANMRGLNQRAVLERLRTAGPATRPQIATDTGLSKPTVGQALLDLEQHGLVRTAGRTLAGPGRSAVVYEVDPSAGHVLGIDIGRGLIRVAVADLSGAVVARIDERNRARSASALMRIVHEGAENAFEQAGIRIGDVVSTVVGTPGVPDAGSATLQQAPNLPGWERKGLLKELESVLGTEMTVENDANLSAVGEHESGAARGVDASVCVTVGTGIGMGIILDGRLYRGAHGAAGEIGYLPFGWPSGGGMPDVDYAKQRQGMLESAAAAHSVVEHATRTGLTKIRTAKDVFEAARHGDEAALEVVEEEANRLAFVVSAVAAVIDPELVVVAGGIGKNHDLLAVPLERAMGRVTPMRPKIVPGELGEEAALTGAIATALRTARDVVFDRRGQAG</sequence>
<gene>
    <name evidence="3" type="ORF">GCM10009754_50600</name>
</gene>
<dbReference type="Pfam" id="PF00480">
    <property type="entry name" value="ROK"/>
    <property type="match status" value="1"/>
</dbReference>
<dbReference type="InterPro" id="IPR036388">
    <property type="entry name" value="WH-like_DNA-bd_sf"/>
</dbReference>
<comment type="similarity">
    <text evidence="1">Belongs to the ROK (NagC/XylR) family.</text>
</comment>
<dbReference type="InterPro" id="IPR043129">
    <property type="entry name" value="ATPase_NBD"/>
</dbReference>
<dbReference type="Gene3D" id="1.10.10.10">
    <property type="entry name" value="Winged helix-like DNA-binding domain superfamily/Winged helix DNA-binding domain"/>
    <property type="match status" value="1"/>
</dbReference>
<dbReference type="PANTHER" id="PTHR18964">
    <property type="entry name" value="ROK (REPRESSOR, ORF, KINASE) FAMILY"/>
    <property type="match status" value="1"/>
</dbReference>
<dbReference type="SUPFAM" id="SSF46785">
    <property type="entry name" value="Winged helix' DNA-binding domain"/>
    <property type="match status" value="1"/>
</dbReference>